<reference evidence="2" key="1">
    <citation type="journal article" date="2019" name="Int. J. Syst. Evol. Microbiol.">
        <title>The Global Catalogue of Microorganisms (GCM) 10K type strain sequencing project: providing services to taxonomists for standard genome sequencing and annotation.</title>
        <authorList>
            <consortium name="The Broad Institute Genomics Platform"/>
            <consortium name="The Broad Institute Genome Sequencing Center for Infectious Disease"/>
            <person name="Wu L."/>
            <person name="Ma J."/>
        </authorList>
    </citation>
    <scope>NUCLEOTIDE SEQUENCE [LARGE SCALE GENOMIC DNA]</scope>
    <source>
        <strain evidence="2">JCM 17759</strain>
    </source>
</reference>
<comment type="caution">
    <text evidence="1">The sequence shown here is derived from an EMBL/GenBank/DDBJ whole genome shotgun (WGS) entry which is preliminary data.</text>
</comment>
<dbReference type="EMBL" id="BAABGA010000016">
    <property type="protein sequence ID" value="GAA4448326.1"/>
    <property type="molecule type" value="Genomic_DNA"/>
</dbReference>
<protein>
    <submittedName>
        <fullName evidence="1">Uncharacterized protein</fullName>
    </submittedName>
</protein>
<dbReference type="Proteomes" id="UP001500840">
    <property type="component" value="Unassembled WGS sequence"/>
</dbReference>
<keyword evidence="2" id="KW-1185">Reference proteome</keyword>
<evidence type="ECO:0000313" key="2">
    <source>
        <dbReference type="Proteomes" id="UP001500840"/>
    </source>
</evidence>
<proteinExistence type="predicted"/>
<evidence type="ECO:0000313" key="1">
    <source>
        <dbReference type="EMBL" id="GAA4448326.1"/>
    </source>
</evidence>
<organism evidence="1 2">
    <name type="scientific">Novipirellula rosea</name>
    <dbReference type="NCBI Taxonomy" id="1031540"/>
    <lineage>
        <taxon>Bacteria</taxon>
        <taxon>Pseudomonadati</taxon>
        <taxon>Planctomycetota</taxon>
        <taxon>Planctomycetia</taxon>
        <taxon>Pirellulales</taxon>
        <taxon>Pirellulaceae</taxon>
        <taxon>Novipirellula</taxon>
    </lineage>
</organism>
<gene>
    <name evidence="1" type="ORF">GCM10023156_11340</name>
</gene>
<dbReference type="RefSeq" id="WP_345320243.1">
    <property type="nucleotide sequence ID" value="NZ_BAABGA010000016.1"/>
</dbReference>
<name>A0ABP8MCF0_9BACT</name>
<sequence length="385" mass="43421">MTSSEIFSRLDEQRANPGEMIEQMVAHFREKRQPMELFEALKMRVRHRLGLPVLSSESEKSNPEEVERQLETGLLDACREAGVMLIEDGKVAEGWMYLRPTGDLDLARKLMSDIPVTDENYDAMIQVLLHEGVDIARGYQAVIDHQGTCNSITLFEQALQQRSKSDRRAAAACLLDHLYHELVVLVRGDIARREAPADESETLFEMIEKRKWILNEGGYHLDTTHLASTVRIAAVLTEPSQLRKAWELAQYGRRLDHQFQYPGEEPFVNFYPAYSAYYQVLLGENVEAGLKVFERKAKSVDPTVHGTAAIETYVELLDRLGRQAEAIEAAVTLVPDAVPSQRIVPLLLEIAGRSDDKSVYSPILEYCRKHNDVIGYAAVSHVAAS</sequence>
<accession>A0ABP8MCF0</accession>